<feature type="non-terminal residue" evidence="3">
    <location>
        <position position="233"/>
    </location>
</feature>
<evidence type="ECO:0000313" key="3">
    <source>
        <dbReference type="EMBL" id="MEQ2445154.1"/>
    </source>
</evidence>
<evidence type="ECO:0000259" key="2">
    <source>
        <dbReference type="Pfam" id="PF01471"/>
    </source>
</evidence>
<dbReference type="Pfam" id="PF01471">
    <property type="entry name" value="PG_binding_1"/>
    <property type="match status" value="1"/>
</dbReference>
<organism evidence="3 4">
    <name type="scientific">Pseudoflavonifractor intestinihominis</name>
    <dbReference type="NCBI Taxonomy" id="3133171"/>
    <lineage>
        <taxon>Bacteria</taxon>
        <taxon>Bacillati</taxon>
        <taxon>Bacillota</taxon>
        <taxon>Clostridia</taxon>
        <taxon>Eubacteriales</taxon>
        <taxon>Oscillospiraceae</taxon>
        <taxon>Pseudoflavonifractor</taxon>
    </lineage>
</organism>
<name>A0ABV1EE63_9FIRM</name>
<dbReference type="SUPFAM" id="SSF47090">
    <property type="entry name" value="PGBD-like"/>
    <property type="match status" value="1"/>
</dbReference>
<gene>
    <name evidence="3" type="ORF">WMO64_17045</name>
</gene>
<protein>
    <submittedName>
        <fullName evidence="3">Peptidoglycan-binding protein</fullName>
    </submittedName>
</protein>
<reference evidence="3 4" key="1">
    <citation type="submission" date="2024-03" db="EMBL/GenBank/DDBJ databases">
        <title>Human intestinal bacterial collection.</title>
        <authorList>
            <person name="Pauvert C."/>
            <person name="Hitch T.C.A."/>
            <person name="Clavel T."/>
        </authorList>
    </citation>
    <scope>NUCLEOTIDE SEQUENCE [LARGE SCALE GENOMIC DNA]</scope>
    <source>
        <strain evidence="3 4">CLA-AP-H29</strain>
    </source>
</reference>
<feature type="compositionally biased region" description="Low complexity" evidence="1">
    <location>
        <begin position="215"/>
        <end position="225"/>
    </location>
</feature>
<dbReference type="RefSeq" id="WP_349232770.1">
    <property type="nucleotide sequence ID" value="NZ_JBBMFK010000069.1"/>
</dbReference>
<sequence>MVDDGQTLQTLPWTCRGWHAGTGTSGKTANDTHIAFEICEPDQCRLLPVEWAPLYRGAKGMSAWAVKRWQQELQRMGLYTGEVDGSFGPATETATRAAQAALGLTQDGSCGPATLAAAAAQEGSLMAYDPEETEDYFEAVWDRAVALCACLCETYGLDPEQDILCHAEGYRAGIASNHADVEHWWPRHGKIMDDFRAAVKAALGGDGQTEPEEPQQPAAEQPADWAAEAWAWA</sequence>
<dbReference type="InterPro" id="IPR036366">
    <property type="entry name" value="PGBDSf"/>
</dbReference>
<proteinExistence type="predicted"/>
<keyword evidence="4" id="KW-1185">Reference proteome</keyword>
<dbReference type="EMBL" id="JBBMFK010000069">
    <property type="protein sequence ID" value="MEQ2445154.1"/>
    <property type="molecule type" value="Genomic_DNA"/>
</dbReference>
<dbReference type="Gene3D" id="1.10.101.10">
    <property type="entry name" value="PGBD-like superfamily/PGBD"/>
    <property type="match status" value="1"/>
</dbReference>
<dbReference type="Gene3D" id="3.40.80.10">
    <property type="entry name" value="Peptidoglycan recognition protein-like"/>
    <property type="match status" value="1"/>
</dbReference>
<evidence type="ECO:0000313" key="4">
    <source>
        <dbReference type="Proteomes" id="UP001464378"/>
    </source>
</evidence>
<accession>A0ABV1EE63</accession>
<dbReference type="InterPro" id="IPR036505">
    <property type="entry name" value="Amidase/PGRP_sf"/>
</dbReference>
<dbReference type="SUPFAM" id="SSF55846">
    <property type="entry name" value="N-acetylmuramoyl-L-alanine amidase-like"/>
    <property type="match status" value="2"/>
</dbReference>
<dbReference type="Proteomes" id="UP001464378">
    <property type="component" value="Unassembled WGS sequence"/>
</dbReference>
<dbReference type="InterPro" id="IPR036365">
    <property type="entry name" value="PGBD-like_sf"/>
</dbReference>
<comment type="caution">
    <text evidence="3">The sequence shown here is derived from an EMBL/GenBank/DDBJ whole genome shotgun (WGS) entry which is preliminary data.</text>
</comment>
<evidence type="ECO:0000256" key="1">
    <source>
        <dbReference type="SAM" id="MobiDB-lite"/>
    </source>
</evidence>
<feature type="non-terminal residue" evidence="3">
    <location>
        <position position="1"/>
    </location>
</feature>
<feature type="region of interest" description="Disordered" evidence="1">
    <location>
        <begin position="205"/>
        <end position="225"/>
    </location>
</feature>
<feature type="domain" description="Peptidoglycan binding-like" evidence="2">
    <location>
        <begin position="66"/>
        <end position="117"/>
    </location>
</feature>
<dbReference type="InterPro" id="IPR002477">
    <property type="entry name" value="Peptidoglycan-bd-like"/>
</dbReference>